<comment type="caution">
    <text evidence="6">The sequence shown here is derived from an EMBL/GenBank/DDBJ whole genome shotgun (WGS) entry which is preliminary data.</text>
</comment>
<evidence type="ECO:0000313" key="7">
    <source>
        <dbReference type="Proteomes" id="UP000298327"/>
    </source>
</evidence>
<dbReference type="SUPFAM" id="SSF50630">
    <property type="entry name" value="Acid proteases"/>
    <property type="match status" value="1"/>
</dbReference>
<feature type="domain" description="Peptidase A1" evidence="5">
    <location>
        <begin position="101"/>
        <end position="409"/>
    </location>
</feature>
<keyword evidence="7" id="KW-1185">Reference proteome</keyword>
<evidence type="ECO:0000313" key="6">
    <source>
        <dbReference type="EMBL" id="TFY66293.1"/>
    </source>
</evidence>
<sequence length="412" mass="43073">MRVSAAALCVAAIVPAFAAAASIPAAAPVLARTQVEGTRIPLQKRASFLQADGAVDLASLVRHVGFITTKLNRGFAAFEKNTGAPHPLSLLVSTDENNTVWAGTLAIGTPAKEYSIDFDTGSADLFLPGKKCGDSCADRQRFDPAASSSARDLNKTFALTYGDGSQVKGQQWADVVASGGLKATTQTIGVAGNYSDGFTRGFDGLVGLGFQHISVYNATPFFQTLVNEKQTDSPVFGMKLADGNSELFLGGTNSKLYSGEPIYVPVREEGYWQVDLDALTVRGNTTAKKLTSIIDSGTTLILGDDDSVSAFYANIPGAKQLVNSPGMWSGTYFLILGDYTGTVAYGGGYAFSAWPISPASFSIGPVSAGSSDCIAGVASGGTSFWVVGDVFMQNVYTIFDAGQKRVGFANLA</sequence>
<dbReference type="AlphaFoldDB" id="A0A4Y9YXD0"/>
<reference evidence="6 7" key="1">
    <citation type="submission" date="2019-02" db="EMBL/GenBank/DDBJ databases">
        <title>Genome sequencing of the rare red list fungi Dentipellis fragilis.</title>
        <authorList>
            <person name="Buettner E."/>
            <person name="Kellner H."/>
        </authorList>
    </citation>
    <scope>NUCLEOTIDE SEQUENCE [LARGE SCALE GENOMIC DNA]</scope>
    <source>
        <strain evidence="6 7">DSM 105465</strain>
    </source>
</reference>
<dbReference type="EMBL" id="SEOQ01000260">
    <property type="protein sequence ID" value="TFY66293.1"/>
    <property type="molecule type" value="Genomic_DNA"/>
</dbReference>
<dbReference type="OrthoDB" id="15189at2759"/>
<dbReference type="PANTHER" id="PTHR47966:SF57">
    <property type="entry name" value="PEPTIDASE A1 DOMAIN-CONTAINING PROTEIN"/>
    <property type="match status" value="1"/>
</dbReference>
<evidence type="ECO:0000259" key="5">
    <source>
        <dbReference type="PROSITE" id="PS51767"/>
    </source>
</evidence>
<gene>
    <name evidence="6" type="ORF">EVG20_g4795</name>
</gene>
<keyword evidence="3" id="KW-1015">Disulfide bond</keyword>
<accession>A0A4Y9YXD0</accession>
<feature type="active site" evidence="2">
    <location>
        <position position="295"/>
    </location>
</feature>
<protein>
    <recommendedName>
        <fullName evidence="5">Peptidase A1 domain-containing protein</fullName>
    </recommendedName>
</protein>
<dbReference type="InterPro" id="IPR021109">
    <property type="entry name" value="Peptidase_aspartic_dom_sf"/>
</dbReference>
<dbReference type="CDD" id="cd05471">
    <property type="entry name" value="pepsin_like"/>
    <property type="match status" value="1"/>
</dbReference>
<feature type="disulfide bond" evidence="3">
    <location>
        <begin position="132"/>
        <end position="136"/>
    </location>
</feature>
<dbReference type="PANTHER" id="PTHR47966">
    <property type="entry name" value="BETA-SITE APP-CLEAVING ENZYME, ISOFORM A-RELATED"/>
    <property type="match status" value="1"/>
</dbReference>
<feature type="signal peptide" evidence="4">
    <location>
        <begin position="1"/>
        <end position="20"/>
    </location>
</feature>
<evidence type="ECO:0000256" key="4">
    <source>
        <dbReference type="SAM" id="SignalP"/>
    </source>
</evidence>
<evidence type="ECO:0000256" key="3">
    <source>
        <dbReference type="PIRSR" id="PIRSR601461-2"/>
    </source>
</evidence>
<dbReference type="Gene3D" id="2.40.70.10">
    <property type="entry name" value="Acid Proteases"/>
    <property type="match status" value="2"/>
</dbReference>
<proteinExistence type="inferred from homology"/>
<dbReference type="Pfam" id="PF00026">
    <property type="entry name" value="Asp"/>
    <property type="match status" value="1"/>
</dbReference>
<name>A0A4Y9YXD0_9AGAM</name>
<evidence type="ECO:0000256" key="1">
    <source>
        <dbReference type="ARBA" id="ARBA00007447"/>
    </source>
</evidence>
<dbReference type="PROSITE" id="PS51767">
    <property type="entry name" value="PEPTIDASE_A1"/>
    <property type="match status" value="1"/>
</dbReference>
<dbReference type="InterPro" id="IPR034164">
    <property type="entry name" value="Pepsin-like_dom"/>
</dbReference>
<dbReference type="Proteomes" id="UP000298327">
    <property type="component" value="Unassembled WGS sequence"/>
</dbReference>
<organism evidence="6 7">
    <name type="scientific">Dentipellis fragilis</name>
    <dbReference type="NCBI Taxonomy" id="205917"/>
    <lineage>
        <taxon>Eukaryota</taxon>
        <taxon>Fungi</taxon>
        <taxon>Dikarya</taxon>
        <taxon>Basidiomycota</taxon>
        <taxon>Agaricomycotina</taxon>
        <taxon>Agaricomycetes</taxon>
        <taxon>Russulales</taxon>
        <taxon>Hericiaceae</taxon>
        <taxon>Dentipellis</taxon>
    </lineage>
</organism>
<dbReference type="GO" id="GO:0004190">
    <property type="term" value="F:aspartic-type endopeptidase activity"/>
    <property type="evidence" value="ECO:0007669"/>
    <property type="project" value="InterPro"/>
</dbReference>
<keyword evidence="4" id="KW-0732">Signal</keyword>
<dbReference type="InterPro" id="IPR001461">
    <property type="entry name" value="Aspartic_peptidase_A1"/>
</dbReference>
<dbReference type="PRINTS" id="PR00792">
    <property type="entry name" value="PEPSIN"/>
</dbReference>
<feature type="active site" evidence="2">
    <location>
        <position position="119"/>
    </location>
</feature>
<comment type="similarity">
    <text evidence="1">Belongs to the peptidase A1 family.</text>
</comment>
<evidence type="ECO:0000256" key="2">
    <source>
        <dbReference type="PIRSR" id="PIRSR601461-1"/>
    </source>
</evidence>
<dbReference type="InterPro" id="IPR033121">
    <property type="entry name" value="PEPTIDASE_A1"/>
</dbReference>
<feature type="chain" id="PRO_5021306773" description="Peptidase A1 domain-containing protein" evidence="4">
    <location>
        <begin position="21"/>
        <end position="412"/>
    </location>
</feature>
<dbReference type="GO" id="GO:0006508">
    <property type="term" value="P:proteolysis"/>
    <property type="evidence" value="ECO:0007669"/>
    <property type="project" value="InterPro"/>
</dbReference>